<gene>
    <name evidence="1" type="ORF">HMPREF1065_03337</name>
</gene>
<dbReference type="Proteomes" id="UP000004019">
    <property type="component" value="Unassembled WGS sequence"/>
</dbReference>
<protein>
    <submittedName>
        <fullName evidence="1">Uncharacterized protein</fullName>
    </submittedName>
</protein>
<dbReference type="EMBL" id="AGXI01000026">
    <property type="protein sequence ID" value="EIY34843.1"/>
    <property type="molecule type" value="Genomic_DNA"/>
</dbReference>
<organism evidence="1 2">
    <name type="scientific">Phocaeicola dorei CL03T12C01</name>
    <dbReference type="NCBI Taxonomy" id="997877"/>
    <lineage>
        <taxon>Bacteria</taxon>
        <taxon>Pseudomonadati</taxon>
        <taxon>Bacteroidota</taxon>
        <taxon>Bacteroidia</taxon>
        <taxon>Bacteroidales</taxon>
        <taxon>Bacteroidaceae</taxon>
        <taxon>Phocaeicola</taxon>
    </lineage>
</organism>
<accession>I9QZ34</accession>
<dbReference type="HOGENOM" id="CLU_3022264_0_0_10"/>
<sequence length="55" mass="6327">MTKDRESSRTPCPFAMLKILSQKTNTFTSEYLLTQPYEKNYFSACPPAVVGQFIF</sequence>
<name>I9QZ34_9BACT</name>
<reference evidence="1 2" key="1">
    <citation type="submission" date="2012-02" db="EMBL/GenBank/DDBJ databases">
        <title>The Genome Sequence of Bacteroides dorei CL03T12C01.</title>
        <authorList>
            <consortium name="The Broad Institute Genome Sequencing Platform"/>
            <person name="Earl A."/>
            <person name="Ward D."/>
            <person name="Feldgarden M."/>
            <person name="Gevers D."/>
            <person name="Zitomersky N.L."/>
            <person name="Coyne M.J."/>
            <person name="Comstock L.E."/>
            <person name="Young S.K."/>
            <person name="Zeng Q."/>
            <person name="Gargeya S."/>
            <person name="Fitzgerald M."/>
            <person name="Haas B."/>
            <person name="Abouelleil A."/>
            <person name="Alvarado L."/>
            <person name="Arachchi H.M."/>
            <person name="Berlin A."/>
            <person name="Chapman S.B."/>
            <person name="Gearin G."/>
            <person name="Goldberg J."/>
            <person name="Griggs A."/>
            <person name="Gujja S."/>
            <person name="Hansen M."/>
            <person name="Heiman D."/>
            <person name="Howarth C."/>
            <person name="Larimer J."/>
            <person name="Lui A."/>
            <person name="MacDonald P.J.P."/>
            <person name="McCowen C."/>
            <person name="Montmayeur A."/>
            <person name="Murphy C."/>
            <person name="Neiman D."/>
            <person name="Pearson M."/>
            <person name="Priest M."/>
            <person name="Roberts A."/>
            <person name="Saif S."/>
            <person name="Shea T."/>
            <person name="Sisk P."/>
            <person name="Stolte C."/>
            <person name="Sykes S."/>
            <person name="Wortman J."/>
            <person name="Nusbaum C."/>
            <person name="Birren B."/>
        </authorList>
    </citation>
    <scope>NUCLEOTIDE SEQUENCE [LARGE SCALE GENOMIC DNA]</scope>
    <source>
        <strain evidence="1 2">CL03T12C01</strain>
    </source>
</reference>
<evidence type="ECO:0000313" key="1">
    <source>
        <dbReference type="EMBL" id="EIY34843.1"/>
    </source>
</evidence>
<comment type="caution">
    <text evidence="1">The sequence shown here is derived from an EMBL/GenBank/DDBJ whole genome shotgun (WGS) entry which is preliminary data.</text>
</comment>
<dbReference type="AlphaFoldDB" id="I9QZ34"/>
<evidence type="ECO:0000313" key="2">
    <source>
        <dbReference type="Proteomes" id="UP000004019"/>
    </source>
</evidence>
<proteinExistence type="predicted"/>